<dbReference type="OrthoDB" id="2043775at2"/>
<keyword evidence="3" id="KW-1185">Reference proteome</keyword>
<feature type="transmembrane region" description="Helical" evidence="1">
    <location>
        <begin position="217"/>
        <end position="238"/>
    </location>
</feature>
<evidence type="ECO:0000256" key="1">
    <source>
        <dbReference type="SAM" id="Phobius"/>
    </source>
</evidence>
<dbReference type="EMBL" id="FOXO01000049">
    <property type="protein sequence ID" value="SFQ44806.1"/>
    <property type="molecule type" value="Genomic_DNA"/>
</dbReference>
<dbReference type="Proteomes" id="UP000182624">
    <property type="component" value="Unassembled WGS sequence"/>
</dbReference>
<accession>A0A1I5YKV5</accession>
<feature type="transmembrane region" description="Helical" evidence="1">
    <location>
        <begin position="157"/>
        <end position="179"/>
    </location>
</feature>
<gene>
    <name evidence="2" type="ORF">SAMN04487928_1495</name>
</gene>
<organism evidence="2 3">
    <name type="scientific">Butyrivibrio proteoclasticus</name>
    <dbReference type="NCBI Taxonomy" id="43305"/>
    <lineage>
        <taxon>Bacteria</taxon>
        <taxon>Bacillati</taxon>
        <taxon>Bacillota</taxon>
        <taxon>Clostridia</taxon>
        <taxon>Lachnospirales</taxon>
        <taxon>Lachnospiraceae</taxon>
        <taxon>Butyrivibrio</taxon>
    </lineage>
</organism>
<feature type="transmembrane region" description="Helical" evidence="1">
    <location>
        <begin position="124"/>
        <end position="145"/>
    </location>
</feature>
<evidence type="ECO:0000313" key="3">
    <source>
        <dbReference type="Proteomes" id="UP000182624"/>
    </source>
</evidence>
<proteinExistence type="predicted"/>
<keyword evidence="1" id="KW-1133">Transmembrane helix</keyword>
<evidence type="ECO:0000313" key="2">
    <source>
        <dbReference type="EMBL" id="SFQ44806.1"/>
    </source>
</evidence>
<dbReference type="AlphaFoldDB" id="A0A1I5YKV5"/>
<feature type="transmembrane region" description="Helical" evidence="1">
    <location>
        <begin position="60"/>
        <end position="80"/>
    </location>
</feature>
<feature type="transmembrane region" description="Helical" evidence="1">
    <location>
        <begin position="191"/>
        <end position="211"/>
    </location>
</feature>
<reference evidence="3" key="1">
    <citation type="submission" date="2016-10" db="EMBL/GenBank/DDBJ databases">
        <authorList>
            <person name="Varghese N."/>
            <person name="Submissions S."/>
        </authorList>
    </citation>
    <scope>NUCLEOTIDE SEQUENCE [LARGE SCALE GENOMIC DNA]</scope>
    <source>
        <strain evidence="3">P18</strain>
    </source>
</reference>
<dbReference type="RefSeq" id="WP_143087540.1">
    <property type="nucleotide sequence ID" value="NZ_FOXO01000049.1"/>
</dbReference>
<protein>
    <recommendedName>
        <fullName evidence="4">ABC-2 family transporter protein</fullName>
    </recommendedName>
</protein>
<name>A0A1I5YKV5_9FIRM</name>
<evidence type="ECO:0008006" key="4">
    <source>
        <dbReference type="Google" id="ProtNLM"/>
    </source>
</evidence>
<keyword evidence="1" id="KW-0472">Membrane</keyword>
<feature type="transmembrane region" description="Helical" evidence="1">
    <location>
        <begin position="86"/>
        <end position="103"/>
    </location>
</feature>
<sequence length="251" mass="28542">MMKSIILKNYLNSYKYIENPKKIEETVAECRRITEERAVLNRKRSNYLEFLSEVFRMNGLMILLGQMATLVMICLFIQFINDYPRLIPVCIPLFILVALPALFEAEISKMSEIELATRNSCAQLLLARLVIIGASDIICFTLLLIVELYCFHTGQGILNLILYVFVPYMACVTMILRLIRSGRRRLRNSAGTAVLTSIIFGMVALVIPGLYKASSVGIWLICFIIFGSFFIREMGYLISLAKEGKTYGFVD</sequence>
<keyword evidence="1" id="KW-0812">Transmembrane</keyword>